<evidence type="ECO:0000256" key="5">
    <source>
        <dbReference type="ARBA" id="ARBA00023136"/>
    </source>
</evidence>
<dbReference type="RefSeq" id="WP_014801278.1">
    <property type="nucleotide sequence ID" value="NC_018020.1"/>
</dbReference>
<feature type="transmembrane region" description="Helical" evidence="6">
    <location>
        <begin position="154"/>
        <end position="174"/>
    </location>
</feature>
<gene>
    <name evidence="7" type="ordered locus">Turpa_0095</name>
</gene>
<proteinExistence type="inferred from homology"/>
<dbReference type="AlphaFoldDB" id="I4B0F0"/>
<comment type="subcellular location">
    <subcellularLocation>
        <location evidence="1">Membrane</location>
        <topology evidence="1">Multi-pass membrane protein</topology>
    </subcellularLocation>
</comment>
<dbReference type="GO" id="GO:0016020">
    <property type="term" value="C:membrane"/>
    <property type="evidence" value="ECO:0007669"/>
    <property type="project" value="UniProtKB-SubCell"/>
</dbReference>
<dbReference type="HOGENOM" id="CLU_079086_3_0_12"/>
<keyword evidence="3 6" id="KW-0812">Transmembrane</keyword>
<sequence length="211" mass="22956">MRLGYRLAFAVLALTFIATLPWAPYGGSFVPKVAPILLLIWATLQAPRFAGRGLLVAAIFFSGAGDVILDLVFEGSFIAGLVSFLTAHVFYVVLFLKGARFRRSLAFATLLALSFPVGMALFLWPHLGPMQLPVALYISVIASMLVTSLHRSSLNLTVVAGAIAFVISDSILALNKFYSPFVWARYAIMATYYLAQYLIVTGVLKEQADLA</sequence>
<dbReference type="Pfam" id="PF07947">
    <property type="entry name" value="YhhN"/>
    <property type="match status" value="1"/>
</dbReference>
<protein>
    <submittedName>
        <fullName evidence="7">YhhN family protein</fullName>
    </submittedName>
</protein>
<dbReference type="EMBL" id="CP002959">
    <property type="protein sequence ID" value="AFM10757.1"/>
    <property type="molecule type" value="Genomic_DNA"/>
</dbReference>
<dbReference type="Proteomes" id="UP000006048">
    <property type="component" value="Chromosome"/>
</dbReference>
<evidence type="ECO:0000256" key="3">
    <source>
        <dbReference type="ARBA" id="ARBA00022692"/>
    </source>
</evidence>
<dbReference type="STRING" id="869212.Turpa_0095"/>
<keyword evidence="4 6" id="KW-1133">Transmembrane helix</keyword>
<dbReference type="PANTHER" id="PTHR31885:SF6">
    <property type="entry name" value="GH04784P"/>
    <property type="match status" value="1"/>
</dbReference>
<dbReference type="KEGG" id="tpx:Turpa_0095"/>
<dbReference type="PANTHER" id="PTHR31885">
    <property type="entry name" value="GH04784P"/>
    <property type="match status" value="1"/>
</dbReference>
<reference evidence="7 8" key="1">
    <citation type="submission" date="2012-06" db="EMBL/GenBank/DDBJ databases">
        <title>The complete chromosome of genome of Turneriella parva DSM 21527.</title>
        <authorList>
            <consortium name="US DOE Joint Genome Institute (JGI-PGF)"/>
            <person name="Lucas S."/>
            <person name="Han J."/>
            <person name="Lapidus A."/>
            <person name="Bruce D."/>
            <person name="Goodwin L."/>
            <person name="Pitluck S."/>
            <person name="Peters L."/>
            <person name="Kyrpides N."/>
            <person name="Mavromatis K."/>
            <person name="Ivanova N."/>
            <person name="Mikhailova N."/>
            <person name="Chertkov O."/>
            <person name="Detter J.C."/>
            <person name="Tapia R."/>
            <person name="Han C."/>
            <person name="Land M."/>
            <person name="Hauser L."/>
            <person name="Markowitz V."/>
            <person name="Cheng J.-F."/>
            <person name="Hugenholtz P."/>
            <person name="Woyke T."/>
            <person name="Wu D."/>
            <person name="Gronow S."/>
            <person name="Wellnitz S."/>
            <person name="Brambilla E."/>
            <person name="Klenk H.-P."/>
            <person name="Eisen J.A."/>
        </authorList>
    </citation>
    <scope>NUCLEOTIDE SEQUENCE [LARGE SCALE GENOMIC DNA]</scope>
    <source>
        <strain evidence="8">ATCC BAA-1111 / DSM 21527 / NCTC 11395 / H</strain>
    </source>
</reference>
<evidence type="ECO:0000256" key="4">
    <source>
        <dbReference type="ARBA" id="ARBA00022989"/>
    </source>
</evidence>
<feature type="transmembrane region" description="Helical" evidence="6">
    <location>
        <begin position="7"/>
        <end position="23"/>
    </location>
</feature>
<dbReference type="OrthoDB" id="5592477at2"/>
<evidence type="ECO:0000256" key="1">
    <source>
        <dbReference type="ARBA" id="ARBA00004141"/>
    </source>
</evidence>
<dbReference type="GO" id="GO:0016787">
    <property type="term" value="F:hydrolase activity"/>
    <property type="evidence" value="ECO:0007669"/>
    <property type="project" value="TreeGrafter"/>
</dbReference>
<accession>I4B0F0</accession>
<dbReference type="InterPro" id="IPR012506">
    <property type="entry name" value="TMEM86B-like"/>
</dbReference>
<evidence type="ECO:0000256" key="6">
    <source>
        <dbReference type="SAM" id="Phobius"/>
    </source>
</evidence>
<evidence type="ECO:0000313" key="8">
    <source>
        <dbReference type="Proteomes" id="UP000006048"/>
    </source>
</evidence>
<feature type="transmembrane region" description="Helical" evidence="6">
    <location>
        <begin position="130"/>
        <end position="147"/>
    </location>
</feature>
<name>I4B0F0_TURPD</name>
<keyword evidence="5 6" id="KW-0472">Membrane</keyword>
<keyword evidence="8" id="KW-1185">Reference proteome</keyword>
<organism evidence="7 8">
    <name type="scientific">Turneriella parva (strain ATCC BAA-1111 / DSM 21527 / NCTC 11395 / H)</name>
    <name type="common">Leptospira parva</name>
    <dbReference type="NCBI Taxonomy" id="869212"/>
    <lineage>
        <taxon>Bacteria</taxon>
        <taxon>Pseudomonadati</taxon>
        <taxon>Spirochaetota</taxon>
        <taxon>Spirochaetia</taxon>
        <taxon>Leptospirales</taxon>
        <taxon>Leptospiraceae</taxon>
        <taxon>Turneriella</taxon>
    </lineage>
</organism>
<comment type="similarity">
    <text evidence="2">Belongs to the TMEM86 family.</text>
</comment>
<evidence type="ECO:0000313" key="7">
    <source>
        <dbReference type="EMBL" id="AFM10757.1"/>
    </source>
</evidence>
<feature type="transmembrane region" description="Helical" evidence="6">
    <location>
        <begin position="105"/>
        <end position="124"/>
    </location>
</feature>
<feature type="transmembrane region" description="Helical" evidence="6">
    <location>
        <begin position="186"/>
        <end position="204"/>
    </location>
</feature>
<evidence type="ECO:0000256" key="2">
    <source>
        <dbReference type="ARBA" id="ARBA00007375"/>
    </source>
</evidence>
<feature type="transmembrane region" description="Helical" evidence="6">
    <location>
        <begin position="77"/>
        <end position="96"/>
    </location>
</feature>